<keyword evidence="3" id="KW-1185">Reference proteome</keyword>
<evidence type="ECO:0000313" key="2">
    <source>
        <dbReference type="EMBL" id="MST65867.1"/>
    </source>
</evidence>
<organism evidence="2 3">
    <name type="scientific">Oliverpabstia intestinalis</name>
    <dbReference type="NCBI Taxonomy" id="2606633"/>
    <lineage>
        <taxon>Bacteria</taxon>
        <taxon>Bacillati</taxon>
        <taxon>Bacillota</taxon>
        <taxon>Clostridia</taxon>
        <taxon>Lachnospirales</taxon>
        <taxon>Lachnospiraceae</taxon>
        <taxon>Oliverpabstia</taxon>
    </lineage>
</organism>
<evidence type="ECO:0000313" key="3">
    <source>
        <dbReference type="Proteomes" id="UP000440513"/>
    </source>
</evidence>
<dbReference type="Proteomes" id="UP000440513">
    <property type="component" value="Unassembled WGS sequence"/>
</dbReference>
<protein>
    <submittedName>
        <fullName evidence="2">DUF2116 family Zn-ribbon domain-containing protein</fullName>
    </submittedName>
</protein>
<name>A0A7X2P1P3_9FIRM</name>
<accession>A0A7X2P1P3</accession>
<keyword evidence="1" id="KW-1133">Transmembrane helix</keyword>
<dbReference type="EMBL" id="VUMS01000005">
    <property type="protein sequence ID" value="MST65867.1"/>
    <property type="molecule type" value="Genomic_DNA"/>
</dbReference>
<sequence length="115" mass="13004">MKKCRYCGKELDSDLEFCSNECENSYRKIIENDRHKIKYFILGIILGFLVMFYGVVSSRNCMIGGGIIVMGITVVLLPFTTPETIALFGNKKSRFIGRILGMILIAVGIWMGLIR</sequence>
<dbReference type="AlphaFoldDB" id="A0A7X2P1P3"/>
<gene>
    <name evidence="2" type="ORF">FYJ57_03765</name>
</gene>
<feature type="transmembrane region" description="Helical" evidence="1">
    <location>
        <begin position="62"/>
        <end position="88"/>
    </location>
</feature>
<reference evidence="2 3" key="1">
    <citation type="submission" date="2019-08" db="EMBL/GenBank/DDBJ databases">
        <title>In-depth cultivation of the pig gut microbiome towards novel bacterial diversity and tailored functional studies.</title>
        <authorList>
            <person name="Wylensek D."/>
            <person name="Hitch T.C.A."/>
            <person name="Clavel T."/>
        </authorList>
    </citation>
    <scope>NUCLEOTIDE SEQUENCE [LARGE SCALE GENOMIC DNA]</scope>
    <source>
        <strain evidence="2 3">BSM-380-WT-5A</strain>
    </source>
</reference>
<feature type="transmembrane region" description="Helical" evidence="1">
    <location>
        <begin position="95"/>
        <end position="114"/>
    </location>
</feature>
<feature type="transmembrane region" description="Helical" evidence="1">
    <location>
        <begin position="37"/>
        <end position="56"/>
    </location>
</feature>
<keyword evidence="1" id="KW-0812">Transmembrane</keyword>
<evidence type="ECO:0000256" key="1">
    <source>
        <dbReference type="SAM" id="Phobius"/>
    </source>
</evidence>
<keyword evidence="1" id="KW-0472">Membrane</keyword>
<comment type="caution">
    <text evidence="2">The sequence shown here is derived from an EMBL/GenBank/DDBJ whole genome shotgun (WGS) entry which is preliminary data.</text>
</comment>
<proteinExistence type="predicted"/>